<comment type="similarity">
    <text evidence="1">Belongs to the plasmid mobilization pre family.</text>
</comment>
<dbReference type="CDD" id="cd17242">
    <property type="entry name" value="MobM_relaxase"/>
    <property type="match status" value="1"/>
</dbReference>
<dbReference type="Gene3D" id="3.30.930.30">
    <property type="match status" value="1"/>
</dbReference>
<dbReference type="GO" id="GO:0003677">
    <property type="term" value="F:DNA binding"/>
    <property type="evidence" value="ECO:0007669"/>
    <property type="project" value="InterPro"/>
</dbReference>
<dbReference type="InterPro" id="IPR001668">
    <property type="entry name" value="Mob_Pre"/>
</dbReference>
<protein>
    <recommendedName>
        <fullName evidence="5">Recombinase</fullName>
    </recommendedName>
</protein>
<dbReference type="Proteomes" id="UP000241201">
    <property type="component" value="Unassembled WGS sequence"/>
</dbReference>
<accession>A0A2T3FW28</accession>
<sequence length="367" mass="43378">MLGKGSISHNSRKFIADNVDPARTPNNIEFANQDIKQAYHQLFDDALTKYNAKQTRKDRVIPDYYEKIRTGKQEKTFYEIIVQVGNKDTMNAKSPNGELAKTILTEYMYDFIDRNKNLYVFSAHLHMDEETPHLHIDFIPYTTGSKRGLETRVSLKKAMEQLGFVGKGRQETEFNLWVESEKEQLEQAMISHDIQWNQLGTHNEHLSVYDYKKQERIKEVKALEDKVETLEKRLKDVEEYTADIDSLTHDLTDDLWVIPEPKRFMTATNYKKEYVVPFIQKLKKVVNHIIKDYLRLKHEVKSLRSKILPLKMKINEQYETIDRLIAENKDDSLKLKKLQKVLGYKTFNELLNTPKEKNKNVREKDYR</sequence>
<evidence type="ECO:0000256" key="1">
    <source>
        <dbReference type="ARBA" id="ARBA00010657"/>
    </source>
</evidence>
<feature type="coiled-coil region" evidence="2">
    <location>
        <begin position="213"/>
        <end position="240"/>
    </location>
</feature>
<dbReference type="EMBL" id="PYLP01000014">
    <property type="protein sequence ID" value="PST39462.1"/>
    <property type="molecule type" value="Genomic_DNA"/>
</dbReference>
<evidence type="ECO:0008006" key="5">
    <source>
        <dbReference type="Google" id="ProtNLM"/>
    </source>
</evidence>
<proteinExistence type="inferred from homology"/>
<dbReference type="Pfam" id="PF01076">
    <property type="entry name" value="Mob_Pre"/>
    <property type="match status" value="1"/>
</dbReference>
<organism evidence="3 4">
    <name type="scientific">Faecalibacillus faecis</name>
    <dbReference type="NCBI Taxonomy" id="1982628"/>
    <lineage>
        <taxon>Bacteria</taxon>
        <taxon>Bacillati</taxon>
        <taxon>Bacillota</taxon>
        <taxon>Erysipelotrichia</taxon>
        <taxon>Erysipelotrichales</taxon>
        <taxon>Coprobacillaceae</taxon>
        <taxon>Faecalibacillus</taxon>
    </lineage>
</organism>
<keyword evidence="4" id="KW-1185">Reference proteome</keyword>
<dbReference type="GO" id="GO:0006310">
    <property type="term" value="P:DNA recombination"/>
    <property type="evidence" value="ECO:0007669"/>
    <property type="project" value="InterPro"/>
</dbReference>
<evidence type="ECO:0000313" key="4">
    <source>
        <dbReference type="Proteomes" id="UP000241201"/>
    </source>
</evidence>
<evidence type="ECO:0000313" key="3">
    <source>
        <dbReference type="EMBL" id="PST39462.1"/>
    </source>
</evidence>
<name>A0A2T3FW28_9FIRM</name>
<comment type="caution">
    <text evidence="3">The sequence shown here is derived from an EMBL/GenBank/DDBJ whole genome shotgun (WGS) entry which is preliminary data.</text>
</comment>
<keyword evidence="2" id="KW-0175">Coiled coil</keyword>
<gene>
    <name evidence="3" type="ORF">C7U55_10050</name>
</gene>
<reference evidence="4" key="1">
    <citation type="submission" date="2018-03" db="EMBL/GenBank/DDBJ databases">
        <title>Lachnoclostridium SNUG30370 gen.nov., sp.nov., isolated from human faeces.</title>
        <authorList>
            <person name="Seo B."/>
            <person name="Jeon K."/>
            <person name="Ko G."/>
        </authorList>
    </citation>
    <scope>NUCLEOTIDE SEQUENCE [LARGE SCALE GENOMIC DNA]</scope>
    <source>
        <strain evidence="4">SNUG30370</strain>
    </source>
</reference>
<dbReference type="AlphaFoldDB" id="A0A2T3FW28"/>
<evidence type="ECO:0000256" key="2">
    <source>
        <dbReference type="SAM" id="Coils"/>
    </source>
</evidence>